<accession>B9ESL7</accession>
<evidence type="ECO:0000313" key="1">
    <source>
        <dbReference type="EMBL" id="CAX32366.1"/>
    </source>
</evidence>
<dbReference type="Proteomes" id="UP000001423">
    <property type="component" value="Chromosome"/>
</dbReference>
<organism evidence="1 2">
    <name type="scientific">Prochlorococcus marinus (strain MIT 9313)</name>
    <dbReference type="NCBI Taxonomy" id="74547"/>
    <lineage>
        <taxon>Bacteria</taxon>
        <taxon>Bacillati</taxon>
        <taxon>Cyanobacteriota</taxon>
        <taxon>Cyanophyceae</taxon>
        <taxon>Synechococcales</taxon>
        <taxon>Prochlorococcaceae</taxon>
        <taxon>Prochlorococcus</taxon>
    </lineage>
</organism>
<dbReference type="AlphaFoldDB" id="B9ESL7"/>
<dbReference type="EMBL" id="BX548175">
    <property type="protein sequence ID" value="CAX32366.1"/>
    <property type="molecule type" value="Genomic_DNA"/>
</dbReference>
<sequence length="56" mass="6284">MICVDTPKRKLLLIRSEMDRHHHPGLGTWGGCLECSMGDFQSAVGSNQLRVDLQFV</sequence>
<evidence type="ECO:0000313" key="2">
    <source>
        <dbReference type="Proteomes" id="UP000001423"/>
    </source>
</evidence>
<proteinExistence type="predicted"/>
<reference evidence="1 2" key="1">
    <citation type="journal article" date="2003" name="Nature">
        <title>Genome divergence in two Prochlorococcus ecotypes reflects oceanic niche differentiation.</title>
        <authorList>
            <person name="Rocap G."/>
            <person name="Larimer F.W."/>
            <person name="Lamerdin J.E."/>
            <person name="Malfatti S."/>
            <person name="Chain P."/>
            <person name="Ahlgren N.A."/>
            <person name="Arellano A."/>
            <person name="Coleman M."/>
            <person name="Hauser L."/>
            <person name="Hess W.R."/>
            <person name="Johnson Z.I."/>
            <person name="Land M.L."/>
            <person name="Lindell D."/>
            <person name="Post A.F."/>
            <person name="Regala W."/>
            <person name="Shah M."/>
            <person name="Shaw S.L."/>
            <person name="Steglich C."/>
            <person name="Sullivan M.B."/>
            <person name="Ting C.S."/>
            <person name="Tolonen A."/>
            <person name="Webb E.A."/>
            <person name="Zinser E.R."/>
            <person name="Chisholm S.W."/>
        </authorList>
    </citation>
    <scope>NUCLEOTIDE SEQUENCE [LARGE SCALE GENOMIC DNA]</scope>
    <source>
        <strain evidence="2">MIT 9313</strain>
    </source>
</reference>
<keyword evidence="2" id="KW-1185">Reference proteome</keyword>
<name>B9ESL7_PROMM</name>
<gene>
    <name evidence="1" type="ordered locus">PMT_2847</name>
</gene>
<dbReference type="HOGENOM" id="CLU_3010719_0_0_3"/>
<dbReference type="KEGG" id="pmt:PMT_2847"/>
<protein>
    <submittedName>
        <fullName evidence="1">Uncharacterized protein</fullName>
    </submittedName>
</protein>